<organism evidence="2 3">
    <name type="scientific">Lepraria finkii</name>
    <dbReference type="NCBI Taxonomy" id="1340010"/>
    <lineage>
        <taxon>Eukaryota</taxon>
        <taxon>Fungi</taxon>
        <taxon>Dikarya</taxon>
        <taxon>Ascomycota</taxon>
        <taxon>Pezizomycotina</taxon>
        <taxon>Lecanoromycetes</taxon>
        <taxon>OSLEUM clade</taxon>
        <taxon>Lecanoromycetidae</taxon>
        <taxon>Lecanorales</taxon>
        <taxon>Lecanorineae</taxon>
        <taxon>Stereocaulaceae</taxon>
        <taxon>Lepraria</taxon>
    </lineage>
</organism>
<keyword evidence="1" id="KW-0732">Signal</keyword>
<gene>
    <name evidence="2" type="ORF">ABVK25_005699</name>
</gene>
<evidence type="ECO:0000256" key="1">
    <source>
        <dbReference type="SAM" id="SignalP"/>
    </source>
</evidence>
<accession>A0ABR4B8V5</accession>
<dbReference type="Proteomes" id="UP001590951">
    <property type="component" value="Unassembled WGS sequence"/>
</dbReference>
<name>A0ABR4B8V5_9LECA</name>
<protein>
    <submittedName>
        <fullName evidence="2">Uncharacterized protein</fullName>
    </submittedName>
</protein>
<comment type="caution">
    <text evidence="2">The sequence shown here is derived from an EMBL/GenBank/DDBJ whole genome shotgun (WGS) entry which is preliminary data.</text>
</comment>
<reference evidence="2 3" key="1">
    <citation type="submission" date="2024-09" db="EMBL/GenBank/DDBJ databases">
        <title>Rethinking Asexuality: The Enigmatic Case of Functional Sexual Genes in Lepraria (Stereocaulaceae).</title>
        <authorList>
            <person name="Doellman M."/>
            <person name="Sun Y."/>
            <person name="Barcenas-Pena A."/>
            <person name="Lumbsch H.T."/>
            <person name="Grewe F."/>
        </authorList>
    </citation>
    <scope>NUCLEOTIDE SEQUENCE [LARGE SCALE GENOMIC DNA]</scope>
    <source>
        <strain evidence="2 3">Grewe 0041</strain>
    </source>
</reference>
<keyword evidence="3" id="KW-1185">Reference proteome</keyword>
<feature type="signal peptide" evidence="1">
    <location>
        <begin position="1"/>
        <end position="22"/>
    </location>
</feature>
<proteinExistence type="predicted"/>
<sequence>MQSHSLLLMGLPLFQSLTSVQAQPQPSDCSDPAGIVPLNPQCWTALNISQHILDWSATHNTTCQSGISFASCFLRVLDMGQEDCVGITSNTCPTPSWIQFKKNNISVEDFYVAYNVYSVYTFFNGYYTAIGNARSAATDSIGAIVALLDPPKNTNGLLNDLLTALSVGLSFLASDAGPLVGAIVTGLRQAPGVAKFLFPVGTLDTQVAQFDQIANSMGTVTTYLQHNVTQALAAIQQDAQTFLAITGSGNFSVTPVPTISDQSDSILTALNTYIISQCLQANNWVVARAIDTDVNELQANGSAAGWDIPNCGNGYDGNSLCGAYYFNKAINVSFTLTNNGDVSNDPTSAMDQLFANWTTPDQLFNGAAQCQVQGGSAPVVTTGASDLDASCLSNLKVCTWDLDPSHIGVDYEFIDCSNQSGVYVDGCKGCPDGDICVNVPYSYIGNYLTYTAWGLPYDFCIKDGNIIEPGS</sequence>
<feature type="chain" id="PRO_5045045163" evidence="1">
    <location>
        <begin position="23"/>
        <end position="471"/>
    </location>
</feature>
<evidence type="ECO:0000313" key="3">
    <source>
        <dbReference type="Proteomes" id="UP001590951"/>
    </source>
</evidence>
<dbReference type="EMBL" id="JBHFEH010000017">
    <property type="protein sequence ID" value="KAL2054160.1"/>
    <property type="molecule type" value="Genomic_DNA"/>
</dbReference>
<evidence type="ECO:0000313" key="2">
    <source>
        <dbReference type="EMBL" id="KAL2054160.1"/>
    </source>
</evidence>